<sequence length="179" mass="19986">MTSQVTELADAIVCKGISTRTTNNAEISHDTAKLGRLWQKFYQNHVSHLAEGEDIYGVYQNYESEDLVGAFDVVASWKVENAQAAGEGSDEERNVLSAENILSAAHASDVVTVTIPAGKYLVFSEEGRMPNTVMNAWEKAWEYFHNPDCAHTRTYKVDFEHYIGGNLEYGQVDLYIGIE</sequence>
<protein>
    <submittedName>
        <fullName evidence="2">GyrI-like domain-containing protein</fullName>
    </submittedName>
</protein>
<dbReference type="InterPro" id="IPR011256">
    <property type="entry name" value="Reg_factor_effector_dom_sf"/>
</dbReference>
<name>A0ABU9X9Z8_9GAMM</name>
<dbReference type="PANTHER" id="PTHR36444:SF2">
    <property type="entry name" value="TRANSCRIPTIONAL REGULATOR PROTEIN YOBU-RELATED"/>
    <property type="match status" value="1"/>
</dbReference>
<comment type="caution">
    <text evidence="2">The sequence shown here is derived from an EMBL/GenBank/DDBJ whole genome shotgun (WGS) entry which is preliminary data.</text>
</comment>
<dbReference type="InterPro" id="IPR053182">
    <property type="entry name" value="YobU-like_regulator"/>
</dbReference>
<dbReference type="Pfam" id="PF06445">
    <property type="entry name" value="GyrI-like"/>
    <property type="match status" value="1"/>
</dbReference>
<dbReference type="PANTHER" id="PTHR36444">
    <property type="entry name" value="TRANSCRIPTIONAL REGULATOR PROTEIN YOBU-RELATED"/>
    <property type="match status" value="1"/>
</dbReference>
<dbReference type="Proteomes" id="UP001461960">
    <property type="component" value="Unassembled WGS sequence"/>
</dbReference>
<reference evidence="2 3" key="1">
    <citation type="submission" date="2024-05" db="EMBL/GenBank/DDBJ databases">
        <authorList>
            <person name="Kim H.-Y."/>
            <person name="Kim E."/>
            <person name="Cai Y."/>
            <person name="Yang S.-M."/>
            <person name="Lee W."/>
        </authorList>
    </citation>
    <scope>NUCLEOTIDE SEQUENCE [LARGE SCALE GENOMIC DNA]</scope>
    <source>
        <strain evidence="2 3">FBL11</strain>
    </source>
</reference>
<dbReference type="RefSeq" id="WP_299221344.1">
    <property type="nucleotide sequence ID" value="NZ_JBDGHN010000007.1"/>
</dbReference>
<dbReference type="InterPro" id="IPR010499">
    <property type="entry name" value="AraC_E-bd"/>
</dbReference>
<dbReference type="SUPFAM" id="SSF55136">
    <property type="entry name" value="Probable bacterial effector-binding domain"/>
    <property type="match status" value="1"/>
</dbReference>
<gene>
    <name evidence="2" type="ORF">AAIR29_11370</name>
</gene>
<accession>A0ABU9X9Z8</accession>
<keyword evidence="3" id="KW-1185">Reference proteome</keyword>
<organism evidence="2 3">
    <name type="scientific">Psychrobacter saeujeotis</name>
    <dbReference type="NCBI Taxonomy" id="3143436"/>
    <lineage>
        <taxon>Bacteria</taxon>
        <taxon>Pseudomonadati</taxon>
        <taxon>Pseudomonadota</taxon>
        <taxon>Gammaproteobacteria</taxon>
        <taxon>Moraxellales</taxon>
        <taxon>Moraxellaceae</taxon>
        <taxon>Psychrobacter</taxon>
    </lineage>
</organism>
<dbReference type="EMBL" id="JBDGHN010000007">
    <property type="protein sequence ID" value="MEN2752227.1"/>
    <property type="molecule type" value="Genomic_DNA"/>
</dbReference>
<proteinExistence type="predicted"/>
<evidence type="ECO:0000259" key="1">
    <source>
        <dbReference type="SMART" id="SM00871"/>
    </source>
</evidence>
<feature type="domain" description="AraC effector-binding" evidence="1">
    <location>
        <begin position="1"/>
        <end position="179"/>
    </location>
</feature>
<evidence type="ECO:0000313" key="3">
    <source>
        <dbReference type="Proteomes" id="UP001461960"/>
    </source>
</evidence>
<dbReference type="InterPro" id="IPR029442">
    <property type="entry name" value="GyrI-like"/>
</dbReference>
<evidence type="ECO:0000313" key="2">
    <source>
        <dbReference type="EMBL" id="MEN2752227.1"/>
    </source>
</evidence>
<dbReference type="SMART" id="SM00871">
    <property type="entry name" value="AraC_E_bind"/>
    <property type="match status" value="1"/>
</dbReference>
<dbReference type="Gene3D" id="3.20.80.10">
    <property type="entry name" value="Regulatory factor, effector binding domain"/>
    <property type="match status" value="1"/>
</dbReference>